<dbReference type="OrthoDB" id="74307at2759"/>
<dbReference type="KEGG" id="spar:SPRG_14765"/>
<name>A0A067BSC0_SAPPC</name>
<organism evidence="2 3">
    <name type="scientific">Saprolegnia parasitica (strain CBS 223.65)</name>
    <dbReference type="NCBI Taxonomy" id="695850"/>
    <lineage>
        <taxon>Eukaryota</taxon>
        <taxon>Sar</taxon>
        <taxon>Stramenopiles</taxon>
        <taxon>Oomycota</taxon>
        <taxon>Saprolegniomycetes</taxon>
        <taxon>Saprolegniales</taxon>
        <taxon>Saprolegniaceae</taxon>
        <taxon>Saprolegnia</taxon>
    </lineage>
</organism>
<feature type="coiled-coil region" evidence="1">
    <location>
        <begin position="24"/>
        <end position="51"/>
    </location>
</feature>
<evidence type="ECO:0000256" key="1">
    <source>
        <dbReference type="SAM" id="Coils"/>
    </source>
</evidence>
<evidence type="ECO:0000313" key="3">
    <source>
        <dbReference type="Proteomes" id="UP000030745"/>
    </source>
</evidence>
<accession>A0A067BSC0</accession>
<gene>
    <name evidence="2" type="ORF">SPRG_14765</name>
</gene>
<dbReference type="RefSeq" id="XP_012209602.1">
    <property type="nucleotide sequence ID" value="XM_012354212.1"/>
</dbReference>
<protein>
    <submittedName>
        <fullName evidence="2">Uncharacterized protein</fullName>
    </submittedName>
</protein>
<dbReference type="Proteomes" id="UP000030745">
    <property type="component" value="Unassembled WGS sequence"/>
</dbReference>
<proteinExistence type="predicted"/>
<dbReference type="EMBL" id="KK583338">
    <property type="protein sequence ID" value="KDO19685.1"/>
    <property type="molecule type" value="Genomic_DNA"/>
</dbReference>
<dbReference type="GeneID" id="24136552"/>
<keyword evidence="1" id="KW-0175">Coiled coil</keyword>
<evidence type="ECO:0000313" key="2">
    <source>
        <dbReference type="EMBL" id="KDO19685.1"/>
    </source>
</evidence>
<reference evidence="2 3" key="1">
    <citation type="journal article" date="2013" name="PLoS Genet.">
        <title>Distinctive expansion of potential virulence genes in the genome of the oomycete fish pathogen Saprolegnia parasitica.</title>
        <authorList>
            <person name="Jiang R.H."/>
            <person name="de Bruijn I."/>
            <person name="Haas B.J."/>
            <person name="Belmonte R."/>
            <person name="Lobach L."/>
            <person name="Christie J."/>
            <person name="van den Ackerveken G."/>
            <person name="Bottin A."/>
            <person name="Bulone V."/>
            <person name="Diaz-Moreno S.M."/>
            <person name="Dumas B."/>
            <person name="Fan L."/>
            <person name="Gaulin E."/>
            <person name="Govers F."/>
            <person name="Grenville-Briggs L.J."/>
            <person name="Horner N.R."/>
            <person name="Levin J.Z."/>
            <person name="Mammella M."/>
            <person name="Meijer H.J."/>
            <person name="Morris P."/>
            <person name="Nusbaum C."/>
            <person name="Oome S."/>
            <person name="Phillips A.J."/>
            <person name="van Rooyen D."/>
            <person name="Rzeszutek E."/>
            <person name="Saraiva M."/>
            <person name="Secombes C.J."/>
            <person name="Seidl M.F."/>
            <person name="Snel B."/>
            <person name="Stassen J.H."/>
            <person name="Sykes S."/>
            <person name="Tripathy S."/>
            <person name="van den Berg H."/>
            <person name="Vega-Arreguin J.C."/>
            <person name="Wawra S."/>
            <person name="Young S.K."/>
            <person name="Zeng Q."/>
            <person name="Dieguez-Uribeondo J."/>
            <person name="Russ C."/>
            <person name="Tyler B.M."/>
            <person name="van West P."/>
        </authorList>
    </citation>
    <scope>NUCLEOTIDE SEQUENCE [LARGE SCALE GENOMIC DNA]</scope>
    <source>
        <strain evidence="2 3">CBS 223.65</strain>
    </source>
</reference>
<dbReference type="AlphaFoldDB" id="A0A067BSC0"/>
<dbReference type="VEuPathDB" id="FungiDB:SPRG_14765"/>
<sequence length="361" mass="41777">MPEPTLDPVLRKRLYIRYKQRAYRQKIVSEIEALQAEAAILERHVARLTAKKQRLSWKDVALGLHDDVVIARRSTTMLQAKRKAYLDIVTAMTKWIAIQKGIQTPPSLRPTWRNVTLVSNATSRKLGFDWITKNVHFHTDKMLETFGFPSPRAPQSVLDFYVDTADAECLQYVLRCQQDLPIPIEYVVPAIRDNVVSFLIGALWDYEGREMQEKVAEPLDMELLQEPTDRMRYTRNVLSKDESIYYLTREFPSHNRVTFVGQNIHEDELLPKSQRQCNRNFWFVLDRLGPAMTRLRVLYTTSHYFTAHGYVSLDDEARYWGCDLSTTPDAKKAAVFHRYATDVGTEFARLGAQQIARGFGG</sequence>
<keyword evidence="3" id="KW-1185">Reference proteome</keyword>